<feature type="region of interest" description="Disordered" evidence="1">
    <location>
        <begin position="16"/>
        <end position="49"/>
    </location>
</feature>
<accession>A0AAN8F352</accession>
<proteinExistence type="predicted"/>
<dbReference type="CDD" id="cd01838">
    <property type="entry name" value="Isoamyl_acetate_hydrolase_like"/>
    <property type="match status" value="1"/>
</dbReference>
<dbReference type="AlphaFoldDB" id="A0AAN8F352"/>
<name>A0AAN8F352_9EURO</name>
<dbReference type="InterPro" id="IPR045136">
    <property type="entry name" value="Iah1-like"/>
</dbReference>
<dbReference type="InterPro" id="IPR036514">
    <property type="entry name" value="SGNH_hydro_sf"/>
</dbReference>
<dbReference type="EMBL" id="JAKLMC020000028">
    <property type="protein sequence ID" value="KAK5950261.1"/>
    <property type="molecule type" value="Genomic_DNA"/>
</dbReference>
<dbReference type="InterPro" id="IPR013830">
    <property type="entry name" value="SGNH_hydro"/>
</dbReference>
<comment type="caution">
    <text evidence="3">The sequence shown here is derived from an EMBL/GenBank/DDBJ whole genome shotgun (WGS) entry which is preliminary data.</text>
</comment>
<dbReference type="Gene3D" id="3.40.50.1110">
    <property type="entry name" value="SGNH hydrolase"/>
    <property type="match status" value="1"/>
</dbReference>
<feature type="compositionally biased region" description="Polar residues" evidence="1">
    <location>
        <begin position="21"/>
        <end position="33"/>
    </location>
</feature>
<evidence type="ECO:0000313" key="4">
    <source>
        <dbReference type="Proteomes" id="UP001316803"/>
    </source>
</evidence>
<feature type="domain" description="SGNH hydrolase-type esterase" evidence="2">
    <location>
        <begin position="62"/>
        <end position="232"/>
    </location>
</feature>
<gene>
    <name evidence="3" type="ORF">OHC33_008730</name>
</gene>
<keyword evidence="4" id="KW-1185">Reference proteome</keyword>
<dbReference type="Proteomes" id="UP001316803">
    <property type="component" value="Unassembled WGS sequence"/>
</dbReference>
<evidence type="ECO:0000259" key="2">
    <source>
        <dbReference type="Pfam" id="PF13472"/>
    </source>
</evidence>
<evidence type="ECO:0000313" key="3">
    <source>
        <dbReference type="EMBL" id="KAK5950261.1"/>
    </source>
</evidence>
<dbReference type="Pfam" id="PF13472">
    <property type="entry name" value="Lipase_GDSL_2"/>
    <property type="match status" value="1"/>
</dbReference>
<reference evidence="3 4" key="1">
    <citation type="submission" date="2022-12" db="EMBL/GenBank/DDBJ databases">
        <title>Genomic features and morphological characterization of a novel Knufia sp. strain isolated from spacecraft assembly facility.</title>
        <authorList>
            <person name="Teixeira M."/>
            <person name="Chander A.M."/>
            <person name="Stajich J.E."/>
            <person name="Venkateswaran K."/>
        </authorList>
    </citation>
    <scope>NUCLEOTIDE SEQUENCE [LARGE SCALE GENOMIC DNA]</scope>
    <source>
        <strain evidence="3 4">FJI-L2-BK-P2</strain>
    </source>
</reference>
<protein>
    <recommendedName>
        <fullName evidence="2">SGNH hydrolase-type esterase domain-containing protein</fullName>
    </recommendedName>
</protein>
<evidence type="ECO:0000256" key="1">
    <source>
        <dbReference type="SAM" id="MobiDB-lite"/>
    </source>
</evidence>
<dbReference type="SUPFAM" id="SSF52266">
    <property type="entry name" value="SGNH hydrolase"/>
    <property type="match status" value="1"/>
</dbReference>
<sequence length="333" mass="37265">MVRYLPITDKINHDPRPVTGVLNSMSTSPSLLPQTELEPPPNTASLDNSPNGSFAEYPQFILFGDSITQFGTLTLQAYLQTQYIRRLDVINRGLSGFTAPMGFGALQRFLPSSTPRSTWPQVKIVTVFFGANDACVPGESQHVELQSYVDTIQKVMEYPVFNQEDTMRTNIILITPPPVNEHQFERMPSGAFQRRAGITSQYARAAREAGKAHGVHVLDFWTILMQKVGWRASMGCECCCDHIEYRVNAASKPESSVQHIPGCCHVPANPSDAEYQLSDFLTDGLHLTKLGYDVLFRELLKLIKQEIPDCAPENLPFVLPEWRAALQMPEFCS</sequence>
<dbReference type="PANTHER" id="PTHR14209">
    <property type="entry name" value="ISOAMYL ACETATE-HYDROLYZING ESTERASE 1"/>
    <property type="match status" value="1"/>
</dbReference>
<dbReference type="PANTHER" id="PTHR14209:SF19">
    <property type="entry name" value="ISOAMYL ACETATE-HYDROLYZING ESTERASE 1 HOMOLOG"/>
    <property type="match status" value="1"/>
</dbReference>
<organism evidence="3 4">
    <name type="scientific">Knufia fluminis</name>
    <dbReference type="NCBI Taxonomy" id="191047"/>
    <lineage>
        <taxon>Eukaryota</taxon>
        <taxon>Fungi</taxon>
        <taxon>Dikarya</taxon>
        <taxon>Ascomycota</taxon>
        <taxon>Pezizomycotina</taxon>
        <taxon>Eurotiomycetes</taxon>
        <taxon>Chaetothyriomycetidae</taxon>
        <taxon>Chaetothyriales</taxon>
        <taxon>Trichomeriaceae</taxon>
        <taxon>Knufia</taxon>
    </lineage>
</organism>